<keyword evidence="5" id="KW-0479">Metal-binding</keyword>
<name>A0A2M8KE34_9BACT</name>
<dbReference type="GO" id="GO:0031071">
    <property type="term" value="F:cysteine desulfurase activity"/>
    <property type="evidence" value="ECO:0007669"/>
    <property type="project" value="UniProtKB-EC"/>
</dbReference>
<comment type="similarity">
    <text evidence="2">Belongs to the class-V pyridoxal-phosphate-dependent aminotransferase family. NifS/IscS subfamily.</text>
</comment>
<evidence type="ECO:0000256" key="5">
    <source>
        <dbReference type="ARBA" id="ARBA00022723"/>
    </source>
</evidence>
<keyword evidence="8" id="KW-0411">Iron-sulfur</keyword>
<dbReference type="AlphaFoldDB" id="A0A2M8KE34"/>
<dbReference type="Proteomes" id="UP000231450">
    <property type="component" value="Unassembled WGS sequence"/>
</dbReference>
<feature type="domain" description="Aminotransferase class V" evidence="11">
    <location>
        <begin position="6"/>
        <end position="379"/>
    </location>
</feature>
<evidence type="ECO:0000313" key="12">
    <source>
        <dbReference type="EMBL" id="PJE58182.1"/>
    </source>
</evidence>
<evidence type="ECO:0000256" key="6">
    <source>
        <dbReference type="ARBA" id="ARBA00022898"/>
    </source>
</evidence>
<evidence type="ECO:0000256" key="9">
    <source>
        <dbReference type="ARBA" id="ARBA00050776"/>
    </source>
</evidence>
<dbReference type="Gene3D" id="3.40.640.10">
    <property type="entry name" value="Type I PLP-dependent aspartate aminotransferase-like (Major domain)"/>
    <property type="match status" value="1"/>
</dbReference>
<dbReference type="Pfam" id="PF00266">
    <property type="entry name" value="Aminotran_5"/>
    <property type="match status" value="1"/>
</dbReference>
<organism evidence="12 13">
    <name type="scientific">Candidatus Portnoybacteria bacterium CG10_big_fil_rev_8_21_14_0_10_36_7</name>
    <dbReference type="NCBI Taxonomy" id="1974812"/>
    <lineage>
        <taxon>Bacteria</taxon>
        <taxon>Candidatus Portnoyibacteriota</taxon>
    </lineage>
</organism>
<dbReference type="EMBL" id="PFDW01000046">
    <property type="protein sequence ID" value="PJE58182.1"/>
    <property type="molecule type" value="Genomic_DNA"/>
</dbReference>
<evidence type="ECO:0000256" key="8">
    <source>
        <dbReference type="ARBA" id="ARBA00023014"/>
    </source>
</evidence>
<evidence type="ECO:0000256" key="3">
    <source>
        <dbReference type="ARBA" id="ARBA00012239"/>
    </source>
</evidence>
<dbReference type="PROSITE" id="PS00595">
    <property type="entry name" value="AA_TRANSFER_CLASS_5"/>
    <property type="match status" value="1"/>
</dbReference>
<dbReference type="InterPro" id="IPR015424">
    <property type="entry name" value="PyrdxlP-dep_Trfase"/>
</dbReference>
<dbReference type="PANTHER" id="PTHR11601">
    <property type="entry name" value="CYSTEINE DESULFURYLASE FAMILY MEMBER"/>
    <property type="match status" value="1"/>
</dbReference>
<keyword evidence="7" id="KW-0408">Iron</keyword>
<gene>
    <name evidence="12" type="ORF">COU81_02105</name>
</gene>
<protein>
    <recommendedName>
        <fullName evidence="3">cysteine desulfurase</fullName>
        <ecNumber evidence="3">2.8.1.7</ecNumber>
    </recommendedName>
</protein>
<evidence type="ECO:0000259" key="11">
    <source>
        <dbReference type="Pfam" id="PF00266"/>
    </source>
</evidence>
<evidence type="ECO:0000256" key="7">
    <source>
        <dbReference type="ARBA" id="ARBA00023004"/>
    </source>
</evidence>
<evidence type="ECO:0000256" key="2">
    <source>
        <dbReference type="ARBA" id="ARBA00006490"/>
    </source>
</evidence>
<dbReference type="SUPFAM" id="SSF53383">
    <property type="entry name" value="PLP-dependent transferases"/>
    <property type="match status" value="1"/>
</dbReference>
<dbReference type="InterPro" id="IPR015421">
    <property type="entry name" value="PyrdxlP-dep_Trfase_major"/>
</dbReference>
<dbReference type="InterPro" id="IPR015422">
    <property type="entry name" value="PyrdxlP-dep_Trfase_small"/>
</dbReference>
<dbReference type="Gene3D" id="3.90.1150.10">
    <property type="entry name" value="Aspartate Aminotransferase, domain 1"/>
    <property type="match status" value="1"/>
</dbReference>
<dbReference type="GO" id="GO:0051536">
    <property type="term" value="F:iron-sulfur cluster binding"/>
    <property type="evidence" value="ECO:0007669"/>
    <property type="project" value="UniProtKB-KW"/>
</dbReference>
<accession>A0A2M8KE34</accession>
<dbReference type="InterPro" id="IPR020578">
    <property type="entry name" value="Aminotrans_V_PyrdxlP_BS"/>
</dbReference>
<keyword evidence="4" id="KW-0808">Transferase</keyword>
<dbReference type="GO" id="GO:0046872">
    <property type="term" value="F:metal ion binding"/>
    <property type="evidence" value="ECO:0007669"/>
    <property type="project" value="UniProtKB-KW"/>
</dbReference>
<dbReference type="EC" id="2.8.1.7" evidence="3"/>
<keyword evidence="6" id="KW-0663">Pyridoxal phosphate</keyword>
<evidence type="ECO:0000256" key="10">
    <source>
        <dbReference type="RuleBase" id="RU004504"/>
    </source>
</evidence>
<evidence type="ECO:0000256" key="1">
    <source>
        <dbReference type="ARBA" id="ARBA00001933"/>
    </source>
</evidence>
<comment type="cofactor">
    <cofactor evidence="1 10">
        <name>pyridoxal 5'-phosphate</name>
        <dbReference type="ChEBI" id="CHEBI:597326"/>
    </cofactor>
</comment>
<dbReference type="InterPro" id="IPR000192">
    <property type="entry name" value="Aminotrans_V_dom"/>
</dbReference>
<sequence length="414" mass="44720">MTKDKIYFDYAATTPVDHEVFEAMKPYFTDIFGNASSIHQFGQEARSAVDNARKISADFFDCKGSEIIFTGGATEANNLALKGILQTLKISGQKQIANPEIIISPIEHHSILDTARALQKEGIVVKYVPVDNFGRIKAGELATLINLNTVLVSVMYANNEIGTIEPIREISNIIAEVKKDAKKSNGIYPLFHTDAVQAVEYLDCNVETLGVDMLTMSAHKIYGPKGVGLLYVKRGTPIARIMDGGAQESGMRAGTTNIASVVGLAKALELIRKQDRSKVMGLRDKLVESVMKQITGVKYNGSKKFRLPNNANFSFEGAEGEGIVVSLDMDGFGASTGSACAAEGLEPSHVLKAIGLSDLDAHASLRLTLGRGTTDEHISKIVTALPPIIDRLRSISGGQAKREFKDKVPDDFGC</sequence>
<reference evidence="13" key="1">
    <citation type="submission" date="2017-09" db="EMBL/GenBank/DDBJ databases">
        <title>Depth-based differentiation of microbial function through sediment-hosted aquifers and enrichment of novel symbionts in the deep terrestrial subsurface.</title>
        <authorList>
            <person name="Probst A.J."/>
            <person name="Ladd B."/>
            <person name="Jarett J.K."/>
            <person name="Geller-Mcgrath D.E."/>
            <person name="Sieber C.M.K."/>
            <person name="Emerson J.B."/>
            <person name="Anantharaman K."/>
            <person name="Thomas B.C."/>
            <person name="Malmstrom R."/>
            <person name="Stieglmeier M."/>
            <person name="Klingl A."/>
            <person name="Woyke T."/>
            <person name="Ryan C.M."/>
            <person name="Banfield J.F."/>
        </authorList>
    </citation>
    <scope>NUCLEOTIDE SEQUENCE [LARGE SCALE GENOMIC DNA]</scope>
</reference>
<comment type="caution">
    <text evidence="12">The sequence shown here is derived from an EMBL/GenBank/DDBJ whole genome shotgun (WGS) entry which is preliminary data.</text>
</comment>
<dbReference type="InterPro" id="IPR016454">
    <property type="entry name" value="Cysteine_dSase"/>
</dbReference>
<evidence type="ECO:0000313" key="13">
    <source>
        <dbReference type="Proteomes" id="UP000231450"/>
    </source>
</evidence>
<dbReference type="PANTHER" id="PTHR11601:SF34">
    <property type="entry name" value="CYSTEINE DESULFURASE"/>
    <property type="match status" value="1"/>
</dbReference>
<proteinExistence type="inferred from homology"/>
<dbReference type="PIRSF" id="PIRSF005572">
    <property type="entry name" value="NifS"/>
    <property type="match status" value="1"/>
</dbReference>
<dbReference type="Gene3D" id="1.10.260.50">
    <property type="match status" value="1"/>
</dbReference>
<comment type="catalytic activity">
    <reaction evidence="9">
        <text>(sulfur carrier)-H + L-cysteine = (sulfur carrier)-SH + L-alanine</text>
        <dbReference type="Rhea" id="RHEA:43892"/>
        <dbReference type="Rhea" id="RHEA-COMP:14737"/>
        <dbReference type="Rhea" id="RHEA-COMP:14739"/>
        <dbReference type="ChEBI" id="CHEBI:29917"/>
        <dbReference type="ChEBI" id="CHEBI:35235"/>
        <dbReference type="ChEBI" id="CHEBI:57972"/>
        <dbReference type="ChEBI" id="CHEBI:64428"/>
        <dbReference type="EC" id="2.8.1.7"/>
    </reaction>
</comment>
<evidence type="ECO:0000256" key="4">
    <source>
        <dbReference type="ARBA" id="ARBA00022679"/>
    </source>
</evidence>